<feature type="transmembrane region" description="Helical" evidence="11">
    <location>
        <begin position="248"/>
        <end position="275"/>
    </location>
</feature>
<feature type="region of interest" description="Disordered" evidence="10">
    <location>
        <begin position="774"/>
        <end position="837"/>
    </location>
</feature>
<name>A0ABR2IBK2_9EUKA</name>
<dbReference type="PANTHER" id="PTHR19229:SF36">
    <property type="entry name" value="ATP-BINDING CASSETTE SUB-FAMILY A MEMBER 2"/>
    <property type="match status" value="1"/>
</dbReference>
<organism evidence="13 14">
    <name type="scientific">Tritrichomonas musculus</name>
    <dbReference type="NCBI Taxonomy" id="1915356"/>
    <lineage>
        <taxon>Eukaryota</taxon>
        <taxon>Metamonada</taxon>
        <taxon>Parabasalia</taxon>
        <taxon>Tritrichomonadida</taxon>
        <taxon>Tritrichomonadidae</taxon>
        <taxon>Tritrichomonas</taxon>
    </lineage>
</organism>
<evidence type="ECO:0000256" key="11">
    <source>
        <dbReference type="SAM" id="Phobius"/>
    </source>
</evidence>
<feature type="transmembrane region" description="Helical" evidence="11">
    <location>
        <begin position="347"/>
        <end position="368"/>
    </location>
</feature>
<evidence type="ECO:0000256" key="10">
    <source>
        <dbReference type="SAM" id="MobiDB-lite"/>
    </source>
</evidence>
<evidence type="ECO:0000313" key="13">
    <source>
        <dbReference type="EMBL" id="KAK8860380.1"/>
    </source>
</evidence>
<dbReference type="InterPro" id="IPR003593">
    <property type="entry name" value="AAA+_ATPase"/>
</dbReference>
<dbReference type="InterPro" id="IPR026082">
    <property type="entry name" value="ABCA"/>
</dbReference>
<evidence type="ECO:0000256" key="3">
    <source>
        <dbReference type="ARBA" id="ARBA00022448"/>
    </source>
</evidence>
<keyword evidence="14" id="KW-1185">Reference proteome</keyword>
<evidence type="ECO:0000256" key="5">
    <source>
        <dbReference type="ARBA" id="ARBA00022737"/>
    </source>
</evidence>
<dbReference type="SMART" id="SM00382">
    <property type="entry name" value="AAA"/>
    <property type="match status" value="1"/>
</dbReference>
<keyword evidence="7" id="KW-0067">ATP-binding</keyword>
<comment type="subcellular location">
    <subcellularLocation>
        <location evidence="1">Membrane</location>
        <topology evidence="1">Multi-pass membrane protein</topology>
    </subcellularLocation>
</comment>
<feature type="transmembrane region" description="Helical" evidence="11">
    <location>
        <begin position="388"/>
        <end position="409"/>
    </location>
</feature>
<dbReference type="Gene3D" id="3.40.50.300">
    <property type="entry name" value="P-loop containing nucleotide triphosphate hydrolases"/>
    <property type="match status" value="1"/>
</dbReference>
<evidence type="ECO:0000256" key="8">
    <source>
        <dbReference type="ARBA" id="ARBA00022989"/>
    </source>
</evidence>
<feature type="domain" description="ABC transporter" evidence="12">
    <location>
        <begin position="455"/>
        <end position="688"/>
    </location>
</feature>
<dbReference type="CDD" id="cd03263">
    <property type="entry name" value="ABC_subfamily_A"/>
    <property type="match status" value="1"/>
</dbReference>
<keyword evidence="9 11" id="KW-0472">Membrane</keyword>
<keyword evidence="5" id="KW-0677">Repeat</keyword>
<sequence length="837" mass="95715">MGKLQEIFPVKHFQAILFRRLTLVKRSLKSVIISIVGTLIFSLLAIVLQWLMIVLMNPKHRIPNFDIYYNSPKDLIYVGDTQNAFVKQLQDKLKTLFKEDTGIEPTVTHFESSQIFNDQLYQNLTEGRFVYSAPFVVDYQRTESPYQLLVLYNSTSVYSSEEEQIYYGVSNINRALWKMQFGDDKSFTFKFSKLQRRLIQRIFGQLGPMLIACGLISIVPLIISQPITDINGEVRQYMVSCTLKILPYWVATFLIDIVIWVAITTIIWAIFNAAMITSFHDNLFSSWYVLTFVGPSFLLFIYCFSFLFSSPDSAPRQAFMILILILIIPVIVVIIRDENNPEWLDWIYSLFPQISIQQLLGTILTFMGNQKKDFSFYWSYPSSRPYLVMQWVDIIIYIIVLTLIEMFRLSVQRKNAKKSFGDYHDFFKEAKSKHPVTPEAHQMEREVHESTDYAVRINEVSRLFINTAGEPIPAVNCVSLGVKEGSLFGFLGANGAGKTTLIRMITGMLPPSDGTIEIMGTKIEELTDPTILSICPQFNNHLCMEMTPREHFKLYSLLFQMNPKKTKESTENLMKILELEELGDKPIRELSGGDVRKLAIALSFLGPAKIILLDEPTASLDPVARHHVHDMILEYKGMKTFMLCTHLLSEAENLCDTISIMIKGTVYTVGSPEYLTHKFGTEYKVDVMLDDDLQEDEEKCDNFFRDNLPSAVLSIKRPKARIYSIPASDIKLPALFRLMQKGSEGDYGFSYYTCSCSSLESVFMEIVRMSESGDGEMLNIGNNGMDEKKEDDDPNFNNNDKPKLKSNSPPKNDVEHERGEISNSDSMESLYNDSNSV</sequence>
<comment type="caution">
    <text evidence="13">The sequence shown here is derived from an EMBL/GenBank/DDBJ whole genome shotgun (WGS) entry which is preliminary data.</text>
</comment>
<protein>
    <recommendedName>
        <fullName evidence="12">ABC transporter domain-containing protein</fullName>
    </recommendedName>
</protein>
<feature type="transmembrane region" description="Helical" evidence="11">
    <location>
        <begin position="287"/>
        <end position="308"/>
    </location>
</feature>
<keyword evidence="4 11" id="KW-0812">Transmembrane</keyword>
<keyword evidence="6" id="KW-0547">Nucleotide-binding</keyword>
<evidence type="ECO:0000256" key="1">
    <source>
        <dbReference type="ARBA" id="ARBA00004141"/>
    </source>
</evidence>
<comment type="similarity">
    <text evidence="2">Belongs to the ABC transporter superfamily. ABCA family.</text>
</comment>
<keyword evidence="8 11" id="KW-1133">Transmembrane helix</keyword>
<dbReference type="EMBL" id="JAPFFF010000018">
    <property type="protein sequence ID" value="KAK8860380.1"/>
    <property type="molecule type" value="Genomic_DNA"/>
</dbReference>
<reference evidence="13 14" key="1">
    <citation type="submission" date="2024-04" db="EMBL/GenBank/DDBJ databases">
        <title>Tritrichomonas musculus Genome.</title>
        <authorList>
            <person name="Alves-Ferreira E."/>
            <person name="Grigg M."/>
            <person name="Lorenzi H."/>
            <person name="Galac M."/>
        </authorList>
    </citation>
    <scope>NUCLEOTIDE SEQUENCE [LARGE SCALE GENOMIC DNA]</scope>
    <source>
        <strain evidence="13 14">EAF2021</strain>
    </source>
</reference>
<dbReference type="InterPro" id="IPR013525">
    <property type="entry name" value="ABC2_TM"/>
</dbReference>
<evidence type="ECO:0000256" key="7">
    <source>
        <dbReference type="ARBA" id="ARBA00022840"/>
    </source>
</evidence>
<evidence type="ECO:0000256" key="6">
    <source>
        <dbReference type="ARBA" id="ARBA00022741"/>
    </source>
</evidence>
<feature type="transmembrane region" description="Helical" evidence="11">
    <location>
        <begin position="31"/>
        <end position="55"/>
    </location>
</feature>
<dbReference type="SUPFAM" id="SSF52540">
    <property type="entry name" value="P-loop containing nucleoside triphosphate hydrolases"/>
    <property type="match status" value="1"/>
</dbReference>
<gene>
    <name evidence="13" type="ORF">M9Y10_012044</name>
</gene>
<evidence type="ECO:0000256" key="9">
    <source>
        <dbReference type="ARBA" id="ARBA00023136"/>
    </source>
</evidence>
<evidence type="ECO:0000259" key="12">
    <source>
        <dbReference type="PROSITE" id="PS50893"/>
    </source>
</evidence>
<dbReference type="PANTHER" id="PTHR19229">
    <property type="entry name" value="ATP-BINDING CASSETTE TRANSPORTER SUBFAMILY A ABCA"/>
    <property type="match status" value="1"/>
</dbReference>
<evidence type="ECO:0000313" key="14">
    <source>
        <dbReference type="Proteomes" id="UP001470230"/>
    </source>
</evidence>
<proteinExistence type="inferred from homology"/>
<feature type="compositionally biased region" description="Low complexity" evidence="10">
    <location>
        <begin position="795"/>
        <end position="811"/>
    </location>
</feature>
<dbReference type="PROSITE" id="PS50893">
    <property type="entry name" value="ABC_TRANSPORTER_2"/>
    <property type="match status" value="1"/>
</dbReference>
<feature type="transmembrane region" description="Helical" evidence="11">
    <location>
        <begin position="314"/>
        <end position="335"/>
    </location>
</feature>
<dbReference type="Pfam" id="PF12698">
    <property type="entry name" value="ABC2_membrane_3"/>
    <property type="match status" value="1"/>
</dbReference>
<accession>A0ABR2IBK2</accession>
<keyword evidence="3" id="KW-0813">Transport</keyword>
<feature type="compositionally biased region" description="Polar residues" evidence="10">
    <location>
        <begin position="821"/>
        <end position="837"/>
    </location>
</feature>
<evidence type="ECO:0000256" key="2">
    <source>
        <dbReference type="ARBA" id="ARBA00008869"/>
    </source>
</evidence>
<dbReference type="InterPro" id="IPR027417">
    <property type="entry name" value="P-loop_NTPase"/>
</dbReference>
<dbReference type="Pfam" id="PF00005">
    <property type="entry name" value="ABC_tran"/>
    <property type="match status" value="1"/>
</dbReference>
<evidence type="ECO:0000256" key="4">
    <source>
        <dbReference type="ARBA" id="ARBA00022692"/>
    </source>
</evidence>
<dbReference type="InterPro" id="IPR003439">
    <property type="entry name" value="ABC_transporter-like_ATP-bd"/>
</dbReference>
<feature type="transmembrane region" description="Helical" evidence="11">
    <location>
        <begin position="206"/>
        <end position="228"/>
    </location>
</feature>
<dbReference type="Proteomes" id="UP001470230">
    <property type="component" value="Unassembled WGS sequence"/>
</dbReference>